<sequence length="113" mass="13444">MRFHLSLQRNNLKANETMEILMTLISRNHGRMKMNFFHLFIITSDYKSMTEPFSKKGNDRTLDNFIPKSESDFMEYAELFSHKLCPYKVSLTIFLSLHCRCIEEVLTLPKYIL</sequence>
<evidence type="ECO:0000313" key="1">
    <source>
        <dbReference type="EMBL" id="TYG64955.1"/>
    </source>
</evidence>
<dbReference type="Proteomes" id="UP000323506">
    <property type="component" value="Chromosome D06"/>
</dbReference>
<name>A0A5D2C9E6_GOSDA</name>
<accession>A0A5D2C9E6</accession>
<keyword evidence="2" id="KW-1185">Reference proteome</keyword>
<protein>
    <submittedName>
        <fullName evidence="1">Uncharacterized protein</fullName>
    </submittedName>
</protein>
<organism evidence="1 2">
    <name type="scientific">Gossypium darwinii</name>
    <name type="common">Darwin's cotton</name>
    <name type="synonym">Gossypium barbadense var. darwinii</name>
    <dbReference type="NCBI Taxonomy" id="34276"/>
    <lineage>
        <taxon>Eukaryota</taxon>
        <taxon>Viridiplantae</taxon>
        <taxon>Streptophyta</taxon>
        <taxon>Embryophyta</taxon>
        <taxon>Tracheophyta</taxon>
        <taxon>Spermatophyta</taxon>
        <taxon>Magnoliopsida</taxon>
        <taxon>eudicotyledons</taxon>
        <taxon>Gunneridae</taxon>
        <taxon>Pentapetalae</taxon>
        <taxon>rosids</taxon>
        <taxon>malvids</taxon>
        <taxon>Malvales</taxon>
        <taxon>Malvaceae</taxon>
        <taxon>Malvoideae</taxon>
        <taxon>Gossypium</taxon>
    </lineage>
</organism>
<gene>
    <name evidence="1" type="ORF">ES288_D06G147400v1</name>
</gene>
<reference evidence="1 2" key="1">
    <citation type="submission" date="2019-06" db="EMBL/GenBank/DDBJ databases">
        <title>WGS assembly of Gossypium darwinii.</title>
        <authorList>
            <person name="Chen Z.J."/>
            <person name="Sreedasyam A."/>
            <person name="Ando A."/>
            <person name="Song Q."/>
            <person name="De L."/>
            <person name="Hulse-Kemp A."/>
            <person name="Ding M."/>
            <person name="Ye W."/>
            <person name="Kirkbride R."/>
            <person name="Jenkins J."/>
            <person name="Plott C."/>
            <person name="Lovell J."/>
            <person name="Lin Y.-M."/>
            <person name="Vaughn R."/>
            <person name="Liu B."/>
            <person name="Li W."/>
            <person name="Simpson S."/>
            <person name="Scheffler B."/>
            <person name="Saski C."/>
            <person name="Grover C."/>
            <person name="Hu G."/>
            <person name="Conover J."/>
            <person name="Carlson J."/>
            <person name="Shu S."/>
            <person name="Boston L."/>
            <person name="Williams M."/>
            <person name="Peterson D."/>
            <person name="Mcgee K."/>
            <person name="Jones D."/>
            <person name="Wendel J."/>
            <person name="Stelly D."/>
            <person name="Grimwood J."/>
            <person name="Schmutz J."/>
        </authorList>
    </citation>
    <scope>NUCLEOTIDE SEQUENCE [LARGE SCALE GENOMIC DNA]</scope>
    <source>
        <strain evidence="1">1808015.09</strain>
    </source>
</reference>
<proteinExistence type="predicted"/>
<dbReference type="EMBL" id="CM017706">
    <property type="protein sequence ID" value="TYG64955.1"/>
    <property type="molecule type" value="Genomic_DNA"/>
</dbReference>
<dbReference type="AlphaFoldDB" id="A0A5D2C9E6"/>
<evidence type="ECO:0000313" key="2">
    <source>
        <dbReference type="Proteomes" id="UP000323506"/>
    </source>
</evidence>